<comment type="caution">
    <text evidence="1">The sequence shown here is derived from an EMBL/GenBank/DDBJ whole genome shotgun (WGS) entry which is preliminary data.</text>
</comment>
<name>A0AAD4W0Y7_PRUDU</name>
<accession>A0AAD4W0Y7</accession>
<dbReference type="AlphaFoldDB" id="A0AAD4W0Y7"/>
<evidence type="ECO:0000313" key="1">
    <source>
        <dbReference type="EMBL" id="KAI5334935.1"/>
    </source>
</evidence>
<sequence>MVDATSGGGLMNKSATQAKEMFENIATNSQQFNYRRPPPKKAGVYEVSASDIGPQIANLTNLVKQLIPRAQVCAVCANSGHPMESCPSLYGDGEEMA</sequence>
<dbReference type="EMBL" id="JAJFAZ020000004">
    <property type="protein sequence ID" value="KAI5334935.1"/>
    <property type="molecule type" value="Genomic_DNA"/>
</dbReference>
<organism evidence="1 2">
    <name type="scientific">Prunus dulcis</name>
    <name type="common">Almond</name>
    <name type="synonym">Amygdalus dulcis</name>
    <dbReference type="NCBI Taxonomy" id="3755"/>
    <lineage>
        <taxon>Eukaryota</taxon>
        <taxon>Viridiplantae</taxon>
        <taxon>Streptophyta</taxon>
        <taxon>Embryophyta</taxon>
        <taxon>Tracheophyta</taxon>
        <taxon>Spermatophyta</taxon>
        <taxon>Magnoliopsida</taxon>
        <taxon>eudicotyledons</taxon>
        <taxon>Gunneridae</taxon>
        <taxon>Pentapetalae</taxon>
        <taxon>rosids</taxon>
        <taxon>fabids</taxon>
        <taxon>Rosales</taxon>
        <taxon>Rosaceae</taxon>
        <taxon>Amygdaloideae</taxon>
        <taxon>Amygdaleae</taxon>
        <taxon>Prunus</taxon>
    </lineage>
</organism>
<proteinExistence type="predicted"/>
<protein>
    <submittedName>
        <fullName evidence="1">Uncharacterized protein</fullName>
    </submittedName>
</protein>
<reference evidence="1 2" key="1">
    <citation type="journal article" date="2022" name="G3 (Bethesda)">
        <title>Whole-genome sequence and methylome profiling of the almond [Prunus dulcis (Mill.) D.A. Webb] cultivar 'Nonpareil'.</title>
        <authorList>
            <person name="D'Amico-Willman K.M."/>
            <person name="Ouma W.Z."/>
            <person name="Meulia T."/>
            <person name="Sideli G.M."/>
            <person name="Gradziel T.M."/>
            <person name="Fresnedo-Ramirez J."/>
        </authorList>
    </citation>
    <scope>NUCLEOTIDE SEQUENCE [LARGE SCALE GENOMIC DNA]</scope>
    <source>
        <strain evidence="1">Clone GOH B32 T37-40</strain>
    </source>
</reference>
<keyword evidence="2" id="KW-1185">Reference proteome</keyword>
<evidence type="ECO:0000313" key="2">
    <source>
        <dbReference type="Proteomes" id="UP001054821"/>
    </source>
</evidence>
<dbReference type="Proteomes" id="UP001054821">
    <property type="component" value="Chromosome 4"/>
</dbReference>
<gene>
    <name evidence="1" type="ORF">L3X38_025068</name>
</gene>